<evidence type="ECO:0000256" key="1">
    <source>
        <dbReference type="SAM" id="MobiDB-lite"/>
    </source>
</evidence>
<feature type="compositionally biased region" description="Pro residues" evidence="1">
    <location>
        <begin position="19"/>
        <end position="37"/>
    </location>
</feature>
<dbReference type="Proteomes" id="UP000285112">
    <property type="component" value="Unassembled WGS sequence"/>
</dbReference>
<evidence type="ECO:0000313" key="3">
    <source>
        <dbReference type="Proteomes" id="UP000285112"/>
    </source>
</evidence>
<feature type="region of interest" description="Disordered" evidence="1">
    <location>
        <begin position="1"/>
        <end position="37"/>
    </location>
</feature>
<accession>A0A419I8X2</accession>
<sequence length="106" mass="11151">MACRFSADGPPLNILTSPPTAPPTTAPTGPPTAPPTTAPVATFFNVLPLSPFPMMSFFLPGRLPPGGNHCADLRWLTIAVLTLFSAPHGSSWLFPAEIEVLIETPS</sequence>
<organism evidence="2 3">
    <name type="scientific">Amycolatopsis panacis</name>
    <dbReference type="NCBI Taxonomy" id="2340917"/>
    <lineage>
        <taxon>Bacteria</taxon>
        <taxon>Bacillati</taxon>
        <taxon>Actinomycetota</taxon>
        <taxon>Actinomycetes</taxon>
        <taxon>Pseudonocardiales</taxon>
        <taxon>Pseudonocardiaceae</taxon>
        <taxon>Amycolatopsis</taxon>
    </lineage>
</organism>
<gene>
    <name evidence="2" type="ORF">D5S19_05735</name>
</gene>
<evidence type="ECO:0000313" key="2">
    <source>
        <dbReference type="EMBL" id="RJQ88841.1"/>
    </source>
</evidence>
<name>A0A419I8X2_9PSEU</name>
<dbReference type="AlphaFoldDB" id="A0A419I8X2"/>
<keyword evidence="3" id="KW-1185">Reference proteome</keyword>
<reference evidence="2 3" key="1">
    <citation type="submission" date="2018-09" db="EMBL/GenBank/DDBJ databases">
        <title>YIM PH 21725 draft genome.</title>
        <authorList>
            <person name="Miao C."/>
        </authorList>
    </citation>
    <scope>NUCLEOTIDE SEQUENCE [LARGE SCALE GENOMIC DNA]</scope>
    <source>
        <strain evidence="3">YIM PH21725</strain>
    </source>
</reference>
<protein>
    <submittedName>
        <fullName evidence="2">Uncharacterized protein</fullName>
    </submittedName>
</protein>
<proteinExistence type="predicted"/>
<dbReference type="EMBL" id="QZFV01000062">
    <property type="protein sequence ID" value="RJQ88841.1"/>
    <property type="molecule type" value="Genomic_DNA"/>
</dbReference>
<comment type="caution">
    <text evidence="2">The sequence shown here is derived from an EMBL/GenBank/DDBJ whole genome shotgun (WGS) entry which is preliminary data.</text>
</comment>